<reference evidence="2 3" key="1">
    <citation type="submission" date="2019-05" db="EMBL/GenBank/DDBJ databases">
        <authorList>
            <person name="Lee S.D."/>
        </authorList>
    </citation>
    <scope>NUCLEOTIDE SEQUENCE [LARGE SCALE GENOMIC DNA]</scope>
    <source>
        <strain evidence="2 3">YC2-7</strain>
    </source>
</reference>
<evidence type="ECO:0000256" key="1">
    <source>
        <dbReference type="SAM" id="SignalP"/>
    </source>
</evidence>
<feature type="signal peptide" evidence="1">
    <location>
        <begin position="1"/>
        <end position="27"/>
    </location>
</feature>
<feature type="chain" id="PRO_5032842620" description="DUF3558 domain-containing protein" evidence="1">
    <location>
        <begin position="28"/>
        <end position="351"/>
    </location>
</feature>
<dbReference type="AlphaFoldDB" id="A0A848K6B7"/>
<name>A0A848K6B7_9NOCA</name>
<dbReference type="RefSeq" id="WP_169584962.1">
    <property type="nucleotide sequence ID" value="NZ_VCQU01000001.1"/>
</dbReference>
<organism evidence="2 3">
    <name type="scientific">Antrihabitans stalactiti</name>
    <dbReference type="NCBI Taxonomy" id="2584121"/>
    <lineage>
        <taxon>Bacteria</taxon>
        <taxon>Bacillati</taxon>
        <taxon>Actinomycetota</taxon>
        <taxon>Actinomycetes</taxon>
        <taxon>Mycobacteriales</taxon>
        <taxon>Nocardiaceae</taxon>
        <taxon>Antrihabitans</taxon>
    </lineage>
</organism>
<evidence type="ECO:0000313" key="3">
    <source>
        <dbReference type="Proteomes" id="UP000535543"/>
    </source>
</evidence>
<reference evidence="2 3" key="2">
    <citation type="submission" date="2020-06" db="EMBL/GenBank/DDBJ databases">
        <title>Antribacter stalactiti gen. nov., sp. nov., a new member of the family Nacardiaceae isolated from a cave.</title>
        <authorList>
            <person name="Kim I.S."/>
        </authorList>
    </citation>
    <scope>NUCLEOTIDE SEQUENCE [LARGE SCALE GENOMIC DNA]</scope>
    <source>
        <strain evidence="2 3">YC2-7</strain>
    </source>
</reference>
<sequence length="351" mass="37355">MGKSLRVAVGAVVGAAMLSACSVGGHARPTANVPSDPAVLNTHGFDLDAKEKAQVELTQQILRTDPCALLDTTAVTKVGDVKTLGPEYDLSSCSARFTRSGTKSYSSSSVIVEVDLLGPSQSDTPTTLDGISVLIDTFATQPNGRGGCGYYLPLPLPVPAVLADASIEPFLSVQVREYGEEQDSCPLAADLIRSANTTLKRGLPQHDTVKAKSSLLGHSPCEVIDIAPLSPEVKTWDISTYSPYSCSFSTGDIDTRTTVRFVTKLVLERSSDSSDPEPIEKDGRQLVIDKSGSSCGVTAYFKRTFDNVYPGSKDPPTGSEIYEYQSAVAVDSPQCDYAQQLALDAARRFDA</sequence>
<dbReference type="PROSITE" id="PS51257">
    <property type="entry name" value="PROKAR_LIPOPROTEIN"/>
    <property type="match status" value="1"/>
</dbReference>
<evidence type="ECO:0000313" key="2">
    <source>
        <dbReference type="EMBL" id="NMN94293.1"/>
    </source>
</evidence>
<accession>A0A848K6B7</accession>
<protein>
    <recommendedName>
        <fullName evidence="4">DUF3558 domain-containing protein</fullName>
    </recommendedName>
</protein>
<proteinExistence type="predicted"/>
<evidence type="ECO:0008006" key="4">
    <source>
        <dbReference type="Google" id="ProtNLM"/>
    </source>
</evidence>
<keyword evidence="1" id="KW-0732">Signal</keyword>
<keyword evidence="3" id="KW-1185">Reference proteome</keyword>
<gene>
    <name evidence="2" type="ORF">FGL95_04475</name>
</gene>
<dbReference type="EMBL" id="VCQU01000001">
    <property type="protein sequence ID" value="NMN94293.1"/>
    <property type="molecule type" value="Genomic_DNA"/>
</dbReference>
<dbReference type="Proteomes" id="UP000535543">
    <property type="component" value="Unassembled WGS sequence"/>
</dbReference>
<comment type="caution">
    <text evidence="2">The sequence shown here is derived from an EMBL/GenBank/DDBJ whole genome shotgun (WGS) entry which is preliminary data.</text>
</comment>